<feature type="transmembrane region" description="Helical" evidence="1">
    <location>
        <begin position="390"/>
        <end position="408"/>
    </location>
</feature>
<proteinExistence type="predicted"/>
<organism evidence="2 3">
    <name type="scientific">Deinococcus roseus</name>
    <dbReference type="NCBI Taxonomy" id="392414"/>
    <lineage>
        <taxon>Bacteria</taxon>
        <taxon>Thermotogati</taxon>
        <taxon>Deinococcota</taxon>
        <taxon>Deinococci</taxon>
        <taxon>Deinococcales</taxon>
        <taxon>Deinococcaceae</taxon>
        <taxon>Deinococcus</taxon>
    </lineage>
</organism>
<protein>
    <recommendedName>
        <fullName evidence="4">ABC transporter permease</fullName>
    </recommendedName>
</protein>
<comment type="caution">
    <text evidence="2">The sequence shown here is derived from an EMBL/GenBank/DDBJ whole genome shotgun (WGS) entry which is preliminary data.</text>
</comment>
<sequence length="593" mass="65577">MKSLRTLLYALLCLSLIPALILGWNRIQFERAQQVTVLTMDMPTLHDQALSTGKTDDELLAEYRQQGINGVAIFEDMVKDRIDRGELMMVGGYALKALHPEAKLRPNWAYYLSLKAGAAEDLVQRYTLQSEKAEVAGQTWYGFPVDLAAYPAGPNLPEINKRKAEGWVVSYRPWNHPAVRNPEQYLPEVPILIFNGLNLYNQDHPENQQVYLEAIRKSGAAVSLIEFTEQKGISDMTRVLPAVRVFSLSKEYQATLKPDDFASKVVLGARERYMQVLYIRPFNRVEDTAQMIAQVKKGLDTAGIRLGQPIPENYQPSDLLRWLSCVGPLVALILVALAYPLRWLGVVAAVGTLGLAVVVAGPGLMAFSLLAAMVFPALGFLLHRKTPWDWLRATLISFMGVFFLTGIGTTRAGMLGIEPFAGVSLTLLMPVVLYLGSLLPDQDIRKTLSELYNTKIQLGDLVVAGIGLAMMALIVLRRGNDTGASVSESEAALREFLQNGMIRPRFKDIMGHPAALLGLTGYFPPYITIAFLTVGVIGQASLVNTFEHFHTPLLISLLRAVNGIAFGLAISFVLIPLVRWLVKWFGQSRVVKA</sequence>
<dbReference type="EMBL" id="BMOD01000021">
    <property type="protein sequence ID" value="GGJ50189.1"/>
    <property type="molecule type" value="Genomic_DNA"/>
</dbReference>
<reference evidence="3" key="1">
    <citation type="journal article" date="2019" name="Int. J. Syst. Evol. Microbiol.">
        <title>The Global Catalogue of Microorganisms (GCM) 10K type strain sequencing project: providing services to taxonomists for standard genome sequencing and annotation.</title>
        <authorList>
            <consortium name="The Broad Institute Genomics Platform"/>
            <consortium name="The Broad Institute Genome Sequencing Center for Infectious Disease"/>
            <person name="Wu L."/>
            <person name="Ma J."/>
        </authorList>
    </citation>
    <scope>NUCLEOTIDE SEQUENCE [LARGE SCALE GENOMIC DNA]</scope>
    <source>
        <strain evidence="3">JCM 14370</strain>
    </source>
</reference>
<feature type="transmembrane region" description="Helical" evidence="1">
    <location>
        <begin position="415"/>
        <end position="436"/>
    </location>
</feature>
<evidence type="ECO:0000313" key="3">
    <source>
        <dbReference type="Proteomes" id="UP000632222"/>
    </source>
</evidence>
<feature type="transmembrane region" description="Helical" evidence="1">
    <location>
        <begin position="557"/>
        <end position="582"/>
    </location>
</feature>
<keyword evidence="1" id="KW-0472">Membrane</keyword>
<feature type="transmembrane region" description="Helical" evidence="1">
    <location>
        <begin position="456"/>
        <end position="476"/>
    </location>
</feature>
<evidence type="ECO:0000313" key="2">
    <source>
        <dbReference type="EMBL" id="GGJ50189.1"/>
    </source>
</evidence>
<feature type="transmembrane region" description="Helical" evidence="1">
    <location>
        <begin position="514"/>
        <end position="537"/>
    </location>
</feature>
<dbReference type="Pfam" id="PF18949">
    <property type="entry name" value="DUF5693"/>
    <property type="match status" value="1"/>
</dbReference>
<evidence type="ECO:0008006" key="4">
    <source>
        <dbReference type="Google" id="ProtNLM"/>
    </source>
</evidence>
<keyword evidence="1" id="KW-0812">Transmembrane</keyword>
<dbReference type="RefSeq" id="WP_189005863.1">
    <property type="nucleotide sequence ID" value="NZ_BMOD01000021.1"/>
</dbReference>
<evidence type="ECO:0000256" key="1">
    <source>
        <dbReference type="SAM" id="Phobius"/>
    </source>
</evidence>
<gene>
    <name evidence="2" type="ORF">GCM10008938_40190</name>
</gene>
<name>A0ABQ2D8X7_9DEIO</name>
<dbReference type="InterPro" id="IPR043748">
    <property type="entry name" value="DUF5693"/>
</dbReference>
<feature type="transmembrane region" description="Helical" evidence="1">
    <location>
        <begin position="353"/>
        <end position="378"/>
    </location>
</feature>
<accession>A0ABQ2D8X7</accession>
<feature type="transmembrane region" description="Helical" evidence="1">
    <location>
        <begin position="319"/>
        <end position="341"/>
    </location>
</feature>
<dbReference type="Proteomes" id="UP000632222">
    <property type="component" value="Unassembled WGS sequence"/>
</dbReference>
<keyword evidence="3" id="KW-1185">Reference proteome</keyword>
<keyword evidence="1" id="KW-1133">Transmembrane helix</keyword>